<dbReference type="Gene3D" id="3.30.930.10">
    <property type="entry name" value="Bira Bifunctional Protein, Domain 2"/>
    <property type="match status" value="1"/>
</dbReference>
<sequence>MNGQRSPNTEQGGQVEVRRWGSPRQFDFEIKSHATLGEACGGLSFLTAAKLSGPRFVNLRGPIARMSRALGQFVLNVQTEEHGYQEHYAPCLLKAEVLDSTGQLLGLEDDLFMASHQNGADLYLIPSVEMSLINMVASQALDADQLPLKMVMLTPCFNSEAGAAGPDTLVTAKQRQYDEVGLVQVVAASESVAALEDVTSHVEYVLKSLGIPYRVIARSVSGVSIEMVDTFDLEVWVPSQGKYRAIGSCRGARDSHIRRIRTRRVEPDNGRITLALVVSGGLAVNRLLFTVLENYQQVDGSILVPEVLRSYMNGVSTVPGFGYQRG</sequence>
<evidence type="ECO:0000313" key="16">
    <source>
        <dbReference type="EMBL" id="MBF8735008.1"/>
    </source>
</evidence>
<dbReference type="InterPro" id="IPR002314">
    <property type="entry name" value="aa-tRNA-synt_IIb"/>
</dbReference>
<accession>A0AAW4BTP3</accession>
<dbReference type="PANTHER" id="PTHR43697">
    <property type="entry name" value="SERYL-TRNA SYNTHETASE"/>
    <property type="match status" value="1"/>
</dbReference>
<evidence type="ECO:0000259" key="15">
    <source>
        <dbReference type="PROSITE" id="PS50862"/>
    </source>
</evidence>
<evidence type="ECO:0000256" key="10">
    <source>
        <dbReference type="ARBA" id="ARBA00023146"/>
    </source>
</evidence>
<name>A0AAW4BTP3_PSEPU</name>
<evidence type="ECO:0000256" key="4">
    <source>
        <dbReference type="ARBA" id="ARBA00012840"/>
    </source>
</evidence>
<comment type="subcellular location">
    <subcellularLocation>
        <location evidence="1">Cytoplasm</location>
    </subcellularLocation>
</comment>
<proteinExistence type="inferred from homology"/>
<dbReference type="SUPFAM" id="SSF55681">
    <property type="entry name" value="Class II aaRS and biotin synthetases"/>
    <property type="match status" value="1"/>
</dbReference>
<keyword evidence="5" id="KW-0963">Cytoplasm</keyword>
<evidence type="ECO:0000256" key="3">
    <source>
        <dbReference type="ARBA" id="ARBA00010728"/>
    </source>
</evidence>
<dbReference type="GO" id="GO:0005524">
    <property type="term" value="F:ATP binding"/>
    <property type="evidence" value="ECO:0007669"/>
    <property type="project" value="UniProtKB-KW"/>
</dbReference>
<dbReference type="GO" id="GO:0006434">
    <property type="term" value="P:seryl-tRNA aminoacylation"/>
    <property type="evidence" value="ECO:0007669"/>
    <property type="project" value="InterPro"/>
</dbReference>
<reference evidence="16" key="1">
    <citation type="submission" date="2020-10" db="EMBL/GenBank/DDBJ databases">
        <title>Genome sequences of Pseudomonas isolates.</title>
        <authorList>
            <person name="Wessels L."/>
            <person name="Reich F."/>
            <person name="Hammerl J."/>
        </authorList>
    </citation>
    <scope>NUCLEOTIDE SEQUENCE</scope>
    <source>
        <strain evidence="16">20-MO00640-0</strain>
    </source>
</reference>
<evidence type="ECO:0000256" key="1">
    <source>
        <dbReference type="ARBA" id="ARBA00004496"/>
    </source>
</evidence>
<dbReference type="Proteomes" id="UP000639504">
    <property type="component" value="Unassembled WGS sequence"/>
</dbReference>
<dbReference type="GO" id="GO:0004828">
    <property type="term" value="F:serine-tRNA ligase activity"/>
    <property type="evidence" value="ECO:0007669"/>
    <property type="project" value="UniProtKB-EC"/>
</dbReference>
<evidence type="ECO:0000313" key="17">
    <source>
        <dbReference type="Proteomes" id="UP000639504"/>
    </source>
</evidence>
<evidence type="ECO:0000256" key="14">
    <source>
        <dbReference type="ARBA" id="ARBA00048823"/>
    </source>
</evidence>
<keyword evidence="8" id="KW-0067">ATP-binding</keyword>
<dbReference type="AlphaFoldDB" id="A0AAW4BTP3"/>
<dbReference type="Pfam" id="PF00587">
    <property type="entry name" value="tRNA-synt_2b"/>
    <property type="match status" value="1"/>
</dbReference>
<dbReference type="PROSITE" id="PS50862">
    <property type="entry name" value="AA_TRNA_LIGASE_II"/>
    <property type="match status" value="1"/>
</dbReference>
<comment type="similarity">
    <text evidence="3">Belongs to the class-II aminoacyl-tRNA synthetase family. Type-1 seryl-tRNA synthetase subfamily.</text>
</comment>
<keyword evidence="7" id="KW-0547">Nucleotide-binding</keyword>
<evidence type="ECO:0000256" key="6">
    <source>
        <dbReference type="ARBA" id="ARBA00022598"/>
    </source>
</evidence>
<evidence type="ECO:0000256" key="13">
    <source>
        <dbReference type="ARBA" id="ARBA00047929"/>
    </source>
</evidence>
<protein>
    <recommendedName>
        <fullName evidence="4">serine--tRNA ligase</fullName>
        <ecNumber evidence="4">6.1.1.11</ecNumber>
    </recommendedName>
    <alternativeName>
        <fullName evidence="11">Seryl-tRNA synthetase</fullName>
    </alternativeName>
    <alternativeName>
        <fullName evidence="12">Seryl-tRNA(Ser/Sec) synthetase</fullName>
    </alternativeName>
</protein>
<dbReference type="EC" id="6.1.1.11" evidence="4"/>
<dbReference type="InterPro" id="IPR006195">
    <property type="entry name" value="aa-tRNA-synth_II"/>
</dbReference>
<comment type="catalytic activity">
    <reaction evidence="14">
        <text>tRNA(Ser) + L-serine + ATP = L-seryl-tRNA(Ser) + AMP + diphosphate + H(+)</text>
        <dbReference type="Rhea" id="RHEA:12292"/>
        <dbReference type="Rhea" id="RHEA-COMP:9669"/>
        <dbReference type="Rhea" id="RHEA-COMP:9703"/>
        <dbReference type="ChEBI" id="CHEBI:15378"/>
        <dbReference type="ChEBI" id="CHEBI:30616"/>
        <dbReference type="ChEBI" id="CHEBI:33019"/>
        <dbReference type="ChEBI" id="CHEBI:33384"/>
        <dbReference type="ChEBI" id="CHEBI:78442"/>
        <dbReference type="ChEBI" id="CHEBI:78533"/>
        <dbReference type="ChEBI" id="CHEBI:456215"/>
        <dbReference type="EC" id="6.1.1.11"/>
    </reaction>
</comment>
<dbReference type="EMBL" id="JADLKB010000004">
    <property type="protein sequence ID" value="MBF8735008.1"/>
    <property type="molecule type" value="Genomic_DNA"/>
</dbReference>
<gene>
    <name evidence="16" type="primary">serS</name>
    <name evidence="16" type="ORF">IR015_06245</name>
</gene>
<keyword evidence="9" id="KW-0648">Protein biosynthesis</keyword>
<evidence type="ECO:0000256" key="11">
    <source>
        <dbReference type="ARBA" id="ARBA00031113"/>
    </source>
</evidence>
<comment type="pathway">
    <text evidence="2">Aminoacyl-tRNA biosynthesis; selenocysteinyl-tRNA(Sec) biosynthesis; L-seryl-tRNA(Sec) from L-serine and tRNA(Sec): step 1/1.</text>
</comment>
<evidence type="ECO:0000256" key="7">
    <source>
        <dbReference type="ARBA" id="ARBA00022741"/>
    </source>
</evidence>
<feature type="domain" description="Aminoacyl-transfer RNA synthetases class-II family profile" evidence="15">
    <location>
        <begin position="80"/>
        <end position="305"/>
    </location>
</feature>
<keyword evidence="10" id="KW-0030">Aminoacyl-tRNA synthetase</keyword>
<comment type="caution">
    <text evidence="16">The sequence shown here is derived from an EMBL/GenBank/DDBJ whole genome shotgun (WGS) entry which is preliminary data.</text>
</comment>
<evidence type="ECO:0000256" key="8">
    <source>
        <dbReference type="ARBA" id="ARBA00022840"/>
    </source>
</evidence>
<evidence type="ECO:0000256" key="12">
    <source>
        <dbReference type="ARBA" id="ARBA00033352"/>
    </source>
</evidence>
<evidence type="ECO:0000256" key="2">
    <source>
        <dbReference type="ARBA" id="ARBA00005045"/>
    </source>
</evidence>
<dbReference type="InterPro" id="IPR002317">
    <property type="entry name" value="Ser-tRNA-ligase_type_1"/>
</dbReference>
<dbReference type="GO" id="GO:0005737">
    <property type="term" value="C:cytoplasm"/>
    <property type="evidence" value="ECO:0007669"/>
    <property type="project" value="UniProtKB-SubCell"/>
</dbReference>
<dbReference type="RefSeq" id="WP_196182573.1">
    <property type="nucleotide sequence ID" value="NZ_JADLJW010000003.1"/>
</dbReference>
<dbReference type="PANTHER" id="PTHR43697:SF1">
    <property type="entry name" value="SERINE--TRNA LIGASE"/>
    <property type="match status" value="1"/>
</dbReference>
<comment type="catalytic activity">
    <reaction evidence="13">
        <text>tRNA(Sec) + L-serine + ATP = L-seryl-tRNA(Sec) + AMP + diphosphate + H(+)</text>
        <dbReference type="Rhea" id="RHEA:42580"/>
        <dbReference type="Rhea" id="RHEA-COMP:9742"/>
        <dbReference type="Rhea" id="RHEA-COMP:10128"/>
        <dbReference type="ChEBI" id="CHEBI:15378"/>
        <dbReference type="ChEBI" id="CHEBI:30616"/>
        <dbReference type="ChEBI" id="CHEBI:33019"/>
        <dbReference type="ChEBI" id="CHEBI:33384"/>
        <dbReference type="ChEBI" id="CHEBI:78442"/>
        <dbReference type="ChEBI" id="CHEBI:78533"/>
        <dbReference type="ChEBI" id="CHEBI:456215"/>
        <dbReference type="EC" id="6.1.1.11"/>
    </reaction>
</comment>
<dbReference type="InterPro" id="IPR045864">
    <property type="entry name" value="aa-tRNA-synth_II/BPL/LPL"/>
</dbReference>
<keyword evidence="6 16" id="KW-0436">Ligase</keyword>
<evidence type="ECO:0000256" key="9">
    <source>
        <dbReference type="ARBA" id="ARBA00022917"/>
    </source>
</evidence>
<dbReference type="PRINTS" id="PR00981">
    <property type="entry name" value="TRNASYNTHSER"/>
</dbReference>
<organism evidence="16 17">
    <name type="scientific">Pseudomonas putida</name>
    <name type="common">Arthrobacter siderocapsulatus</name>
    <dbReference type="NCBI Taxonomy" id="303"/>
    <lineage>
        <taxon>Bacteria</taxon>
        <taxon>Pseudomonadati</taxon>
        <taxon>Pseudomonadota</taxon>
        <taxon>Gammaproteobacteria</taxon>
        <taxon>Pseudomonadales</taxon>
        <taxon>Pseudomonadaceae</taxon>
        <taxon>Pseudomonas</taxon>
    </lineage>
</organism>
<evidence type="ECO:0000256" key="5">
    <source>
        <dbReference type="ARBA" id="ARBA00022490"/>
    </source>
</evidence>